<gene>
    <name evidence="2" type="ORF">CP970_39605</name>
</gene>
<name>A0A5J6GQ32_STRKN</name>
<evidence type="ECO:0000313" key="3">
    <source>
        <dbReference type="Proteomes" id="UP000325529"/>
    </source>
</evidence>
<feature type="compositionally biased region" description="Low complexity" evidence="1">
    <location>
        <begin position="271"/>
        <end position="289"/>
    </location>
</feature>
<dbReference type="KEGG" id="ska:CP970_39605"/>
<keyword evidence="3" id="KW-1185">Reference proteome</keyword>
<reference evidence="2 3" key="1">
    <citation type="submission" date="2017-09" db="EMBL/GenBank/DDBJ databases">
        <authorList>
            <person name="Lee N."/>
            <person name="Cho B.-K."/>
        </authorList>
    </citation>
    <scope>NUCLEOTIDE SEQUENCE [LARGE SCALE GENOMIC DNA]</scope>
    <source>
        <strain evidence="2 3">ATCC 12853</strain>
    </source>
</reference>
<protein>
    <recommendedName>
        <fullName evidence="4">Peptidoglycan-binding protein</fullName>
    </recommendedName>
</protein>
<sequence>MEPRRRTRWLAYTAVGAVLAVTGTTWALAAQARTPAQLAADASAPPKSRITVPVKVETLVRSVAVECTVKPSTVLPVPIPAGESSGGPEGDAVVTALPLARGREVAEGKVVAEISGRPVIALAGRLPAYRDLTPGATGPDVAQLQRALVRIGLLEPGTPSRVFDTRTQRALAGLYRDRGYPAPHGKDDTDEAVAARGELLFVPRLPGRMGTVSSVVGGPARPGELTVEAGQRALHCPVQDDGAARKIRSGATATVVAPDGSTARGRVEPVPGGAAAAPSPGPSESPSEGASEEASEGAEDKGDAGTSDPEIVVRTPKEPTLKGSYQVRVEVDKAPARGPVVPSSALWSRPGGTTVVKVVRGGTEREIRVVPVFEVEGEAAVRDPRGALRAGDKVVVSDVSGQGGSS</sequence>
<dbReference type="SUPFAM" id="SSF47090">
    <property type="entry name" value="PGBD-like"/>
    <property type="match status" value="1"/>
</dbReference>
<dbReference type="EMBL" id="CP023699">
    <property type="protein sequence ID" value="QEU96231.1"/>
    <property type="molecule type" value="Genomic_DNA"/>
</dbReference>
<dbReference type="Gene3D" id="1.10.101.10">
    <property type="entry name" value="PGBD-like superfamily/PGBD"/>
    <property type="match status" value="1"/>
</dbReference>
<evidence type="ECO:0000313" key="2">
    <source>
        <dbReference type="EMBL" id="QEU96231.1"/>
    </source>
</evidence>
<dbReference type="InterPro" id="IPR036366">
    <property type="entry name" value="PGBDSf"/>
</dbReference>
<dbReference type="RefSeq" id="WP_055549715.1">
    <property type="nucleotide sequence ID" value="NZ_CP023699.1"/>
</dbReference>
<feature type="region of interest" description="Disordered" evidence="1">
    <location>
        <begin position="250"/>
        <end position="323"/>
    </location>
</feature>
<dbReference type="OrthoDB" id="3268648at2"/>
<accession>A0A5J6GQ32</accession>
<dbReference type="AlphaFoldDB" id="A0A5J6GQ32"/>
<evidence type="ECO:0008006" key="4">
    <source>
        <dbReference type="Google" id="ProtNLM"/>
    </source>
</evidence>
<dbReference type="InterPro" id="IPR036365">
    <property type="entry name" value="PGBD-like_sf"/>
</dbReference>
<evidence type="ECO:0000256" key="1">
    <source>
        <dbReference type="SAM" id="MobiDB-lite"/>
    </source>
</evidence>
<organism evidence="2 3">
    <name type="scientific">Streptomyces kanamyceticus</name>
    <dbReference type="NCBI Taxonomy" id="1967"/>
    <lineage>
        <taxon>Bacteria</taxon>
        <taxon>Bacillati</taxon>
        <taxon>Actinomycetota</taxon>
        <taxon>Actinomycetes</taxon>
        <taxon>Kitasatosporales</taxon>
        <taxon>Streptomycetaceae</taxon>
        <taxon>Streptomyces</taxon>
    </lineage>
</organism>
<proteinExistence type="predicted"/>
<dbReference type="Proteomes" id="UP000325529">
    <property type="component" value="Chromosome"/>
</dbReference>